<comment type="caution">
    <text evidence="2">The sequence shown here is derived from an EMBL/GenBank/DDBJ whole genome shotgun (WGS) entry which is preliminary data.</text>
</comment>
<keyword evidence="1" id="KW-0472">Membrane</keyword>
<feature type="transmembrane region" description="Helical" evidence="1">
    <location>
        <begin position="12"/>
        <end position="29"/>
    </location>
</feature>
<protein>
    <recommendedName>
        <fullName evidence="4">YtxH domain-containing protein</fullName>
    </recommendedName>
</protein>
<dbReference type="Proteomes" id="UP000178068">
    <property type="component" value="Unassembled WGS sequence"/>
</dbReference>
<evidence type="ECO:0000256" key="1">
    <source>
        <dbReference type="SAM" id="Phobius"/>
    </source>
</evidence>
<sequence>MRNEEPSGEIFKGLFFGLLLGLGLAWFLATEEGEEIKKKLRKEGGEILDRAREALDQSLAEDAVEGESL</sequence>
<keyword evidence="1" id="KW-0812">Transmembrane</keyword>
<reference evidence="2 3" key="1">
    <citation type="journal article" date="2016" name="Nat. Commun.">
        <title>Thousands of microbial genomes shed light on interconnected biogeochemical processes in an aquifer system.</title>
        <authorList>
            <person name="Anantharaman K."/>
            <person name="Brown C.T."/>
            <person name="Hug L.A."/>
            <person name="Sharon I."/>
            <person name="Castelle C.J."/>
            <person name="Probst A.J."/>
            <person name="Thomas B.C."/>
            <person name="Singh A."/>
            <person name="Wilkins M.J."/>
            <person name="Karaoz U."/>
            <person name="Brodie E.L."/>
            <person name="Williams K.H."/>
            <person name="Hubbard S.S."/>
            <person name="Banfield J.F."/>
        </authorList>
    </citation>
    <scope>NUCLEOTIDE SEQUENCE [LARGE SCALE GENOMIC DNA]</scope>
</reference>
<organism evidence="2 3">
    <name type="scientific">Candidatus Woykebacteria bacterium RIFCSPHIGHO2_12_FULL_45_10</name>
    <dbReference type="NCBI Taxonomy" id="1802603"/>
    <lineage>
        <taxon>Bacteria</taxon>
        <taxon>Candidatus Woykeibacteriota</taxon>
    </lineage>
</organism>
<dbReference type="EMBL" id="MHCZ01000003">
    <property type="protein sequence ID" value="OGY30426.1"/>
    <property type="molecule type" value="Genomic_DNA"/>
</dbReference>
<evidence type="ECO:0000313" key="2">
    <source>
        <dbReference type="EMBL" id="OGY30426.1"/>
    </source>
</evidence>
<dbReference type="STRING" id="1802603.A3F35_01735"/>
<gene>
    <name evidence="2" type="ORF">A3F35_01735</name>
</gene>
<evidence type="ECO:0008006" key="4">
    <source>
        <dbReference type="Google" id="ProtNLM"/>
    </source>
</evidence>
<proteinExistence type="predicted"/>
<dbReference type="AlphaFoldDB" id="A0A1G1WRN1"/>
<evidence type="ECO:0000313" key="3">
    <source>
        <dbReference type="Proteomes" id="UP000178068"/>
    </source>
</evidence>
<keyword evidence="1" id="KW-1133">Transmembrane helix</keyword>
<name>A0A1G1WRN1_9BACT</name>
<accession>A0A1G1WRN1</accession>